<feature type="region of interest" description="Disordered" evidence="1">
    <location>
        <begin position="81"/>
        <end position="187"/>
    </location>
</feature>
<evidence type="ECO:0000256" key="1">
    <source>
        <dbReference type="SAM" id="MobiDB-lite"/>
    </source>
</evidence>
<evidence type="ECO:0000313" key="3">
    <source>
        <dbReference type="Proteomes" id="UP000683360"/>
    </source>
</evidence>
<dbReference type="AlphaFoldDB" id="A0A8S3SLK1"/>
<proteinExistence type="predicted"/>
<dbReference type="Proteomes" id="UP000683360">
    <property type="component" value="Unassembled WGS sequence"/>
</dbReference>
<feature type="compositionally biased region" description="Polar residues" evidence="1">
    <location>
        <begin position="100"/>
        <end position="126"/>
    </location>
</feature>
<protein>
    <submittedName>
        <fullName evidence="2">Uncharacterized protein</fullName>
    </submittedName>
</protein>
<feature type="compositionally biased region" description="Basic and acidic residues" evidence="1">
    <location>
        <begin position="169"/>
        <end position="178"/>
    </location>
</feature>
<dbReference type="EMBL" id="CAJPWZ010001622">
    <property type="protein sequence ID" value="CAG2219098.1"/>
    <property type="molecule type" value="Genomic_DNA"/>
</dbReference>
<organism evidence="2 3">
    <name type="scientific">Mytilus edulis</name>
    <name type="common">Blue mussel</name>
    <dbReference type="NCBI Taxonomy" id="6550"/>
    <lineage>
        <taxon>Eukaryota</taxon>
        <taxon>Metazoa</taxon>
        <taxon>Spiralia</taxon>
        <taxon>Lophotrochozoa</taxon>
        <taxon>Mollusca</taxon>
        <taxon>Bivalvia</taxon>
        <taxon>Autobranchia</taxon>
        <taxon>Pteriomorphia</taxon>
        <taxon>Mytilida</taxon>
        <taxon>Mytiloidea</taxon>
        <taxon>Mytilidae</taxon>
        <taxon>Mytilinae</taxon>
        <taxon>Mytilus</taxon>
    </lineage>
</organism>
<sequence length="187" mass="21519">MSLRLHKGYAFIKRPKYNCSCIPSEEDCSCYVSTCPDSSVLSSDYECVEEKRQVDLKCPLMVIEKRSFLIPEIKRKQDIDVENCRKPSATKNRKEKTRQTPKTDINKSTVATTFELSKHNNNPHTQANTKEAKTTTTPAATKPNPTEVQQQSELRSFTKQLADEASNEILHRNVDQYKRSLNQRKKH</sequence>
<gene>
    <name evidence="2" type="ORF">MEDL_32656</name>
</gene>
<reference evidence="2" key="1">
    <citation type="submission" date="2021-03" db="EMBL/GenBank/DDBJ databases">
        <authorList>
            <person name="Bekaert M."/>
        </authorList>
    </citation>
    <scope>NUCLEOTIDE SEQUENCE</scope>
</reference>
<feature type="compositionally biased region" description="Polar residues" evidence="1">
    <location>
        <begin position="148"/>
        <end position="159"/>
    </location>
</feature>
<keyword evidence="3" id="KW-1185">Reference proteome</keyword>
<comment type="caution">
    <text evidence="2">The sequence shown here is derived from an EMBL/GenBank/DDBJ whole genome shotgun (WGS) entry which is preliminary data.</text>
</comment>
<name>A0A8S3SLK1_MYTED</name>
<accession>A0A8S3SLK1</accession>
<feature type="compositionally biased region" description="Low complexity" evidence="1">
    <location>
        <begin position="134"/>
        <end position="147"/>
    </location>
</feature>
<evidence type="ECO:0000313" key="2">
    <source>
        <dbReference type="EMBL" id="CAG2219098.1"/>
    </source>
</evidence>